<protein>
    <submittedName>
        <fullName evidence="1">Uncharacterized protein</fullName>
    </submittedName>
</protein>
<comment type="caution">
    <text evidence="1">The sequence shown here is derived from an EMBL/GenBank/DDBJ whole genome shotgun (WGS) entry which is preliminary data.</text>
</comment>
<gene>
    <name evidence="1" type="ORF">HF865_10910</name>
</gene>
<evidence type="ECO:0000313" key="2">
    <source>
        <dbReference type="Proteomes" id="UP000587270"/>
    </source>
</evidence>
<proteinExistence type="predicted"/>
<evidence type="ECO:0000313" key="1">
    <source>
        <dbReference type="EMBL" id="NME23168.1"/>
    </source>
</evidence>
<dbReference type="EMBL" id="JABAFN010000078">
    <property type="protein sequence ID" value="NME23168.1"/>
    <property type="molecule type" value="Genomic_DNA"/>
</dbReference>
<organism evidence="1 2">
    <name type="scientific">Limosilactobacillus reuteri</name>
    <name type="common">Lactobacillus reuteri</name>
    <dbReference type="NCBI Taxonomy" id="1598"/>
    <lineage>
        <taxon>Bacteria</taxon>
        <taxon>Bacillati</taxon>
        <taxon>Bacillota</taxon>
        <taxon>Bacilli</taxon>
        <taxon>Lactobacillales</taxon>
        <taxon>Lactobacillaceae</taxon>
        <taxon>Limosilactobacillus</taxon>
    </lineage>
</organism>
<dbReference type="RefSeq" id="WP_086142125.1">
    <property type="nucleotide sequence ID" value="NZ_JABAFN010000078.1"/>
</dbReference>
<sequence>MKPLKDKTIQARVDIDELAQFVEVKHLLNAKTNSDAIRQMTLDEKKINDAVKNWDKDDGSLLPLLKEKYQNQGRLPMLQVMHGIANTDSQVKLDKLWNTYQNLDVQLSSLLWSMSNLTNNLNQVAHALNIAKDEDPDDENTWNWTNAQLVKLMQTGSAIKYQLSTIQVALGLREKDVKTHVSPGNTFLPE</sequence>
<dbReference type="Proteomes" id="UP000587270">
    <property type="component" value="Unassembled WGS sequence"/>
</dbReference>
<dbReference type="AlphaFoldDB" id="A0AAW9ZLX9"/>
<accession>A0AAW9ZLX9</accession>
<name>A0AAW9ZLX9_LIMRT</name>
<reference evidence="1 2" key="1">
    <citation type="submission" date="2020-04" db="EMBL/GenBank/DDBJ databases">
        <authorList>
            <person name="Hitch T.C.A."/>
            <person name="Wylensek D."/>
            <person name="Clavel T."/>
        </authorList>
    </citation>
    <scope>NUCLEOTIDE SEQUENCE [LARGE SCALE GENOMIC DNA]</scope>
    <source>
        <strain evidence="1 2">WCA-386-APC-4I</strain>
    </source>
</reference>